<dbReference type="EMBL" id="JARKIB010000028">
    <property type="protein sequence ID" value="KAJ7764221.1"/>
    <property type="molecule type" value="Genomic_DNA"/>
</dbReference>
<name>A0AAD7JGE2_9AGAR</name>
<dbReference type="AlphaFoldDB" id="A0AAD7JGE2"/>
<evidence type="ECO:0008006" key="3">
    <source>
        <dbReference type="Google" id="ProtNLM"/>
    </source>
</evidence>
<reference evidence="1" key="1">
    <citation type="submission" date="2023-03" db="EMBL/GenBank/DDBJ databases">
        <title>Massive genome expansion in bonnet fungi (Mycena s.s.) driven by repeated elements and novel gene families across ecological guilds.</title>
        <authorList>
            <consortium name="Lawrence Berkeley National Laboratory"/>
            <person name="Harder C.B."/>
            <person name="Miyauchi S."/>
            <person name="Viragh M."/>
            <person name="Kuo A."/>
            <person name="Thoen E."/>
            <person name="Andreopoulos B."/>
            <person name="Lu D."/>
            <person name="Skrede I."/>
            <person name="Drula E."/>
            <person name="Henrissat B."/>
            <person name="Morin E."/>
            <person name="Kohler A."/>
            <person name="Barry K."/>
            <person name="LaButti K."/>
            <person name="Morin E."/>
            <person name="Salamov A."/>
            <person name="Lipzen A."/>
            <person name="Mereny Z."/>
            <person name="Hegedus B."/>
            <person name="Baldrian P."/>
            <person name="Stursova M."/>
            <person name="Weitz H."/>
            <person name="Taylor A."/>
            <person name="Grigoriev I.V."/>
            <person name="Nagy L.G."/>
            <person name="Martin F."/>
            <person name="Kauserud H."/>
        </authorList>
    </citation>
    <scope>NUCLEOTIDE SEQUENCE</scope>
    <source>
        <strain evidence="1">CBHHK182m</strain>
    </source>
</reference>
<evidence type="ECO:0000313" key="2">
    <source>
        <dbReference type="Proteomes" id="UP001215598"/>
    </source>
</evidence>
<dbReference type="Proteomes" id="UP001215598">
    <property type="component" value="Unassembled WGS sequence"/>
</dbReference>
<protein>
    <recommendedName>
        <fullName evidence="3">BTB domain-containing protein</fullName>
    </recommendedName>
</protein>
<evidence type="ECO:0000313" key="1">
    <source>
        <dbReference type="EMBL" id="KAJ7764221.1"/>
    </source>
</evidence>
<gene>
    <name evidence="1" type="ORF">B0H16DRAFT_1526370</name>
</gene>
<sequence length="246" mass="28093">AEDRLFRVFPRILGAKSPVFQDMLAFPQPENGEMLDGCPLVRLTDSAADTPFFLKAIFHYDFFEAWPTRAEFPIVAGILSQKYQVDPLRKRALKWEESDEWESEVSADWILPSVLAACCWLEPDELVYGLPAGPGLTTRIILTPADIILCIRGAVKLHTTWTSKLCDFLWVPQEIPGCVEHQECWVQRVAIRQAVEQSRVCTPCFHFMQKLYMEGREEYWQALPEIFGLPAWATLEAMRDAALGDN</sequence>
<comment type="caution">
    <text evidence="1">The sequence shown here is derived from an EMBL/GenBank/DDBJ whole genome shotgun (WGS) entry which is preliminary data.</text>
</comment>
<proteinExistence type="predicted"/>
<feature type="non-terminal residue" evidence="1">
    <location>
        <position position="246"/>
    </location>
</feature>
<organism evidence="1 2">
    <name type="scientific">Mycena metata</name>
    <dbReference type="NCBI Taxonomy" id="1033252"/>
    <lineage>
        <taxon>Eukaryota</taxon>
        <taxon>Fungi</taxon>
        <taxon>Dikarya</taxon>
        <taxon>Basidiomycota</taxon>
        <taxon>Agaricomycotina</taxon>
        <taxon>Agaricomycetes</taxon>
        <taxon>Agaricomycetidae</taxon>
        <taxon>Agaricales</taxon>
        <taxon>Marasmiineae</taxon>
        <taxon>Mycenaceae</taxon>
        <taxon>Mycena</taxon>
    </lineage>
</organism>
<keyword evidence="2" id="KW-1185">Reference proteome</keyword>
<accession>A0AAD7JGE2</accession>